<dbReference type="InterPro" id="IPR011141">
    <property type="entry name" value="Polyketide_synthase_type-III"/>
</dbReference>
<dbReference type="PIRSF" id="PIRSF000451">
    <property type="entry name" value="PKS_III"/>
    <property type="match status" value="1"/>
</dbReference>
<comment type="caution">
    <text evidence="6">The sequence shown here is derived from an EMBL/GenBank/DDBJ whole genome shotgun (WGS) entry which is preliminary data.</text>
</comment>
<evidence type="ECO:0000256" key="1">
    <source>
        <dbReference type="ARBA" id="ARBA00005531"/>
    </source>
</evidence>
<dbReference type="Pfam" id="PF00195">
    <property type="entry name" value="Chal_sti_synt_N"/>
    <property type="match status" value="1"/>
</dbReference>
<dbReference type="FunFam" id="3.40.47.10:FF:000025">
    <property type="entry name" value="Chalcone synthase 2"/>
    <property type="match status" value="1"/>
</dbReference>
<feature type="domain" description="Chalcone/stilbene synthase C-terminal" evidence="5">
    <location>
        <begin position="195"/>
        <end position="343"/>
    </location>
</feature>
<dbReference type="EMBL" id="BTGU01000065">
    <property type="protein sequence ID" value="GMN56774.1"/>
    <property type="molecule type" value="Genomic_DNA"/>
</dbReference>
<dbReference type="GO" id="GO:0016747">
    <property type="term" value="F:acyltransferase activity, transferring groups other than amino-acyl groups"/>
    <property type="evidence" value="ECO:0007669"/>
    <property type="project" value="InterPro"/>
</dbReference>
<dbReference type="InterPro" id="IPR012328">
    <property type="entry name" value="Chalcone/stilbene_synt_C"/>
</dbReference>
<keyword evidence="7" id="KW-1185">Reference proteome</keyword>
<keyword evidence="3" id="KW-0012">Acyltransferase</keyword>
<evidence type="ECO:0000313" key="6">
    <source>
        <dbReference type="EMBL" id="GMN56774.1"/>
    </source>
</evidence>
<dbReference type="Gene3D" id="3.40.47.10">
    <property type="match status" value="2"/>
</dbReference>
<protein>
    <recommendedName>
        <fullName evidence="8">Chalcone synthase</fullName>
    </recommendedName>
</protein>
<dbReference type="PANTHER" id="PTHR11877">
    <property type="entry name" value="HYDROXYMETHYLGLUTARYL-COA SYNTHASE"/>
    <property type="match status" value="1"/>
</dbReference>
<dbReference type="InterPro" id="IPR001099">
    <property type="entry name" value="Chalcone/stilbene_synt_N"/>
</dbReference>
<evidence type="ECO:0000259" key="5">
    <source>
        <dbReference type="Pfam" id="PF02797"/>
    </source>
</evidence>
<dbReference type="Proteomes" id="UP001187192">
    <property type="component" value="Unassembled WGS sequence"/>
</dbReference>
<evidence type="ECO:0008006" key="8">
    <source>
        <dbReference type="Google" id="ProtNLM"/>
    </source>
</evidence>
<dbReference type="FunFam" id="3.40.47.10:FF:000014">
    <property type="entry name" value="Chalcone synthase 1"/>
    <property type="match status" value="1"/>
</dbReference>
<dbReference type="AlphaFoldDB" id="A0AA88AJT7"/>
<feature type="domain" description="Chalcone/stilbene synthase N-terminal" evidence="4">
    <location>
        <begin position="1"/>
        <end position="178"/>
    </location>
</feature>
<evidence type="ECO:0000256" key="3">
    <source>
        <dbReference type="RuleBase" id="RU003633"/>
    </source>
</evidence>
<name>A0AA88AJT7_FICCA</name>
<dbReference type="GO" id="GO:0030639">
    <property type="term" value="P:polyketide biosynthetic process"/>
    <property type="evidence" value="ECO:0007669"/>
    <property type="project" value="TreeGrafter"/>
</dbReference>
<sequence length="348" mass="37822">MTELKDKFKRICERSAIKKRHVHVTEEILQKNPNLYSNTVPSLTTRQEILVKDVPELGKEAALKAIKEWGQPVSKITHLIFVTSTGIDAPSADYQIANLLNLQPSVARFMIYQQGCFGGGNALRLAKDLAENNNGARVLVVCAENLAACFTAPSDARFSMLVGHAIFGDGAAAAIIGAVSTTSENNTTERPLFRMVLAAQKFIPGTRDAVEAHLGEMGLVYSLSRSIPSYIGENVEKILEDSFGEIGISDWNSLFYVVHPGGRAVLDVVEEALGLKAEKLRASRQVLSEYGNMWSPTVLFVMDEMRKKAAEDEAETTGDGLEWGVLLAFGPGLTVETIVLHSVATASK</sequence>
<dbReference type="CDD" id="cd00831">
    <property type="entry name" value="CHS_like"/>
    <property type="match status" value="1"/>
</dbReference>
<evidence type="ECO:0000313" key="7">
    <source>
        <dbReference type="Proteomes" id="UP001187192"/>
    </source>
</evidence>
<comment type="similarity">
    <text evidence="1 3">Belongs to the thiolase-like superfamily. Chalcone/stilbene synthases family.</text>
</comment>
<dbReference type="SUPFAM" id="SSF53901">
    <property type="entry name" value="Thiolase-like"/>
    <property type="match status" value="2"/>
</dbReference>
<gene>
    <name evidence="6" type="ORF">TIFTF001_025882</name>
</gene>
<evidence type="ECO:0000256" key="2">
    <source>
        <dbReference type="PIRSR" id="PIRSR000451-1"/>
    </source>
</evidence>
<evidence type="ECO:0000259" key="4">
    <source>
        <dbReference type="Pfam" id="PF00195"/>
    </source>
</evidence>
<reference evidence="6" key="1">
    <citation type="submission" date="2023-07" db="EMBL/GenBank/DDBJ databases">
        <title>draft genome sequence of fig (Ficus carica).</title>
        <authorList>
            <person name="Takahashi T."/>
            <person name="Nishimura K."/>
        </authorList>
    </citation>
    <scope>NUCLEOTIDE SEQUENCE</scope>
</reference>
<accession>A0AA88AJT7</accession>
<keyword evidence="3" id="KW-0808">Transferase</keyword>
<organism evidence="6 7">
    <name type="scientific">Ficus carica</name>
    <name type="common">Common fig</name>
    <dbReference type="NCBI Taxonomy" id="3494"/>
    <lineage>
        <taxon>Eukaryota</taxon>
        <taxon>Viridiplantae</taxon>
        <taxon>Streptophyta</taxon>
        <taxon>Embryophyta</taxon>
        <taxon>Tracheophyta</taxon>
        <taxon>Spermatophyta</taxon>
        <taxon>Magnoliopsida</taxon>
        <taxon>eudicotyledons</taxon>
        <taxon>Gunneridae</taxon>
        <taxon>Pentapetalae</taxon>
        <taxon>rosids</taxon>
        <taxon>fabids</taxon>
        <taxon>Rosales</taxon>
        <taxon>Moraceae</taxon>
        <taxon>Ficeae</taxon>
        <taxon>Ficus</taxon>
    </lineage>
</organism>
<feature type="active site" description="Acyl-thioester intermediate" evidence="2">
    <location>
        <position position="116"/>
    </location>
</feature>
<dbReference type="InterPro" id="IPR016039">
    <property type="entry name" value="Thiolase-like"/>
</dbReference>
<dbReference type="Pfam" id="PF02797">
    <property type="entry name" value="Chal_sti_synt_C"/>
    <property type="match status" value="1"/>
</dbReference>
<proteinExistence type="inferred from homology"/>
<dbReference type="PANTHER" id="PTHR11877:SF57">
    <property type="entry name" value="CHALCONE SYNTHASE"/>
    <property type="match status" value="1"/>
</dbReference>